<protein>
    <submittedName>
        <fullName evidence="1">Uncharacterized protein</fullName>
    </submittedName>
</protein>
<sequence>MTGQRIKASAMQRQNDDSSKRSSGRGTLGQLRRGPPAGPFVTPADGLPPHSPFPLLRRGPVRWKVTGLWEAGHSQRQISSATGVGRKTVGRIIEAYRDEQRVDDAPRGTRAPATSTDLLIVAAICDDPFLTVPELKSILNLRASRSTIERRLHEAGLHCRIAAKKPRLYERHRQARLAFAQAHSSLGYEEWSQVVFTDEVSFCSRWDQQLRVWRPAYCRLVGSFDALQYTDIIDHVLLPFLLDGPYPDGLFLLQHDRSPVHQAGTVKRLPEQRAITALPWPPGGADLNIIKNVWGILKKRLSRRNLADSSMGTLESAIREEWDRLRHTQDTLLPKEKLRHKMAELLQQLEDRDQLISQLRVSNNKLSARPRPDEGAAKSFAEADALSRDAVECTTERRLTKDVQELREELMVFVEALEDETGYGDGADREDEDEMVSAERMYREQAHNENFQAREKAMQEQVVFLQAEVERLNGASLGLQQELGKALSDLSASYGREQETGERLHNVALELEEKRTCSATLHTQIATGVRALTELQSSQEQLLGQLQEAAHKEARTAGELECALAELRAVAAERTDLAKASDDLRKASDLKAEQIATLKRMAKKYVVVCRWLERENLQLRKELHNYSEKDHTEVSMLQKRLEDSCAEAQRWKNDYELLQARVAPFQEVLKLQEQNLKQMKRIQELELKSNAVLSSPLLLLIRKTCLSKIPLRELGTDPTSHAPVAAPIVCMQPSN</sequence>
<reference evidence="1 2" key="1">
    <citation type="journal article" date="2020" name="Cell">
        <title>Large-Scale Comparative Analyses of Tick Genomes Elucidate Their Genetic Diversity and Vector Capacities.</title>
        <authorList>
            <consortium name="Tick Genome and Microbiome Consortium (TIGMIC)"/>
            <person name="Jia N."/>
            <person name="Wang J."/>
            <person name="Shi W."/>
            <person name="Du L."/>
            <person name="Sun Y."/>
            <person name="Zhan W."/>
            <person name="Jiang J.F."/>
            <person name="Wang Q."/>
            <person name="Zhang B."/>
            <person name="Ji P."/>
            <person name="Bell-Sakyi L."/>
            <person name="Cui X.M."/>
            <person name="Yuan T.T."/>
            <person name="Jiang B.G."/>
            <person name="Yang W.F."/>
            <person name="Lam T.T."/>
            <person name="Chang Q.C."/>
            <person name="Ding S.J."/>
            <person name="Wang X.J."/>
            <person name="Zhu J.G."/>
            <person name="Ruan X.D."/>
            <person name="Zhao L."/>
            <person name="Wei J.T."/>
            <person name="Ye R.Z."/>
            <person name="Que T.C."/>
            <person name="Du C.H."/>
            <person name="Zhou Y.H."/>
            <person name="Cheng J.X."/>
            <person name="Dai P.F."/>
            <person name="Guo W.B."/>
            <person name="Han X.H."/>
            <person name="Huang E.J."/>
            <person name="Li L.F."/>
            <person name="Wei W."/>
            <person name="Gao Y.C."/>
            <person name="Liu J.Z."/>
            <person name="Shao H.Z."/>
            <person name="Wang X."/>
            <person name="Wang C.C."/>
            <person name="Yang T.C."/>
            <person name="Huo Q.B."/>
            <person name="Li W."/>
            <person name="Chen H.Y."/>
            <person name="Chen S.E."/>
            <person name="Zhou L.G."/>
            <person name="Ni X.B."/>
            <person name="Tian J.H."/>
            <person name="Sheng Y."/>
            <person name="Liu T."/>
            <person name="Pan Y.S."/>
            <person name="Xia L.Y."/>
            <person name="Li J."/>
            <person name="Zhao F."/>
            <person name="Cao W.C."/>
        </authorList>
    </citation>
    <scope>NUCLEOTIDE SEQUENCE [LARGE SCALE GENOMIC DNA]</scope>
    <source>
        <strain evidence="1">Iper-2018</strain>
    </source>
</reference>
<accession>A0AC60PD16</accession>
<evidence type="ECO:0000313" key="2">
    <source>
        <dbReference type="Proteomes" id="UP000805193"/>
    </source>
</evidence>
<dbReference type="EMBL" id="JABSTQ010010817">
    <property type="protein sequence ID" value="KAG0417680.1"/>
    <property type="molecule type" value="Genomic_DNA"/>
</dbReference>
<name>A0AC60PD16_IXOPE</name>
<comment type="caution">
    <text evidence="1">The sequence shown here is derived from an EMBL/GenBank/DDBJ whole genome shotgun (WGS) entry which is preliminary data.</text>
</comment>
<dbReference type="Proteomes" id="UP000805193">
    <property type="component" value="Unassembled WGS sequence"/>
</dbReference>
<evidence type="ECO:0000313" key="1">
    <source>
        <dbReference type="EMBL" id="KAG0417680.1"/>
    </source>
</evidence>
<organism evidence="1 2">
    <name type="scientific">Ixodes persulcatus</name>
    <name type="common">Taiga tick</name>
    <dbReference type="NCBI Taxonomy" id="34615"/>
    <lineage>
        <taxon>Eukaryota</taxon>
        <taxon>Metazoa</taxon>
        <taxon>Ecdysozoa</taxon>
        <taxon>Arthropoda</taxon>
        <taxon>Chelicerata</taxon>
        <taxon>Arachnida</taxon>
        <taxon>Acari</taxon>
        <taxon>Parasitiformes</taxon>
        <taxon>Ixodida</taxon>
        <taxon>Ixodoidea</taxon>
        <taxon>Ixodidae</taxon>
        <taxon>Ixodinae</taxon>
        <taxon>Ixodes</taxon>
    </lineage>
</organism>
<keyword evidence="2" id="KW-1185">Reference proteome</keyword>
<gene>
    <name evidence="1" type="ORF">HPB47_005418</name>
</gene>
<proteinExistence type="predicted"/>